<reference evidence="1" key="2">
    <citation type="journal article" date="2021" name="Mar. Drugs">
        <title>Genome Reduction and Secondary Metabolism of the Marine Sponge-Associated Cyanobacterium Leptothoe.</title>
        <authorList>
            <person name="Konstantinou D."/>
            <person name="Popin R.V."/>
            <person name="Fewer D.P."/>
            <person name="Sivonen K."/>
            <person name="Gkelis S."/>
        </authorList>
    </citation>
    <scope>NUCLEOTIDE SEQUENCE</scope>
    <source>
        <strain evidence="1">TAU-MAC 1115</strain>
    </source>
</reference>
<accession>A0A947DG49</accession>
<sequence length="116" mass="13161">MTKRLLFLISVVCGVLIAFTMSTSSFQTYRANEPLKTAEVAQATSAQEDTIRECAKECNKWTLGILCNHYIEVPFFPFGKPSCYREDWDFDNDGVMDVKTEEEYERALANLSNAGE</sequence>
<dbReference type="Proteomes" id="UP000717364">
    <property type="component" value="Unassembled WGS sequence"/>
</dbReference>
<protein>
    <submittedName>
        <fullName evidence="1">Uncharacterized protein</fullName>
    </submittedName>
</protein>
<dbReference type="RefSeq" id="WP_215609312.1">
    <property type="nucleotide sequence ID" value="NZ_JADOES010000022.1"/>
</dbReference>
<comment type="caution">
    <text evidence="1">The sequence shown here is derived from an EMBL/GenBank/DDBJ whole genome shotgun (WGS) entry which is preliminary data.</text>
</comment>
<reference evidence="1" key="1">
    <citation type="submission" date="2020-11" db="EMBL/GenBank/DDBJ databases">
        <authorList>
            <person name="Konstantinou D."/>
            <person name="Gkelis S."/>
            <person name="Popin R."/>
            <person name="Fewer D."/>
            <person name="Sivonen K."/>
        </authorList>
    </citation>
    <scope>NUCLEOTIDE SEQUENCE</scope>
    <source>
        <strain evidence="1">TAU-MAC 1115</strain>
    </source>
</reference>
<keyword evidence="2" id="KW-1185">Reference proteome</keyword>
<organism evidence="1 2">
    <name type="scientific">Leptothoe spongobia TAU-MAC 1115</name>
    <dbReference type="NCBI Taxonomy" id="1967444"/>
    <lineage>
        <taxon>Bacteria</taxon>
        <taxon>Bacillati</taxon>
        <taxon>Cyanobacteriota</taxon>
        <taxon>Cyanophyceae</taxon>
        <taxon>Nodosilineales</taxon>
        <taxon>Cymatolegaceae</taxon>
        <taxon>Leptothoe</taxon>
        <taxon>Leptothoe spongobia</taxon>
    </lineage>
</organism>
<dbReference type="EMBL" id="JADOES010000022">
    <property type="protein sequence ID" value="MBT9316246.1"/>
    <property type="molecule type" value="Genomic_DNA"/>
</dbReference>
<gene>
    <name evidence="1" type="ORF">IXB50_12520</name>
</gene>
<proteinExistence type="predicted"/>
<dbReference type="AlphaFoldDB" id="A0A947DG49"/>
<name>A0A947DG49_9CYAN</name>
<evidence type="ECO:0000313" key="1">
    <source>
        <dbReference type="EMBL" id="MBT9316246.1"/>
    </source>
</evidence>
<evidence type="ECO:0000313" key="2">
    <source>
        <dbReference type="Proteomes" id="UP000717364"/>
    </source>
</evidence>